<name>A0A6G1KKH7_9PLEO</name>
<accession>A0A6G1KKH7</accession>
<feature type="region of interest" description="Disordered" evidence="1">
    <location>
        <begin position="338"/>
        <end position="357"/>
    </location>
</feature>
<dbReference type="Proteomes" id="UP000799428">
    <property type="component" value="Unassembled WGS sequence"/>
</dbReference>
<sequence>MASYIEQLPVELIGLVISCLDSVDYGSLRLASKHIHSTTLDDFLRTFFAEFTTLLTPAALQRTVDVSSHELLAGSVRVLHITHRRMRVLHQFDSQEHQRNQSAAEVVERISQNLRPESVIGPLAYALRRCYNINSICFYLEGCAKPNWLMNRRENIDFQSNCFKLILEAVVESGVQLQEFSTMGQDDTQCATIPYFAFDFSIPFLHSLDTAFSNLCSLTIAINEGTIENPRVPGWANAISRFISTASSLESLTLIIEMWGPVPGCGVKIFHSLSQIPVLAQLRAVRINGGSFEEQDMATFALRHADSLRRIRLESNQMMSGTWKSLLATLRKSKSLEHVHLEDPKGGGEDTSIGPLY</sequence>
<dbReference type="SUPFAM" id="SSF81383">
    <property type="entry name" value="F-box domain"/>
    <property type="match status" value="1"/>
</dbReference>
<evidence type="ECO:0000259" key="2">
    <source>
        <dbReference type="PROSITE" id="PS50181"/>
    </source>
</evidence>
<feature type="domain" description="F-box" evidence="2">
    <location>
        <begin position="2"/>
        <end position="51"/>
    </location>
</feature>
<evidence type="ECO:0000313" key="3">
    <source>
        <dbReference type="EMBL" id="KAF2713055.1"/>
    </source>
</evidence>
<dbReference type="InterPro" id="IPR036047">
    <property type="entry name" value="F-box-like_dom_sf"/>
</dbReference>
<dbReference type="PROSITE" id="PS50181">
    <property type="entry name" value="FBOX"/>
    <property type="match status" value="1"/>
</dbReference>
<evidence type="ECO:0000313" key="4">
    <source>
        <dbReference type="Proteomes" id="UP000799428"/>
    </source>
</evidence>
<organism evidence="3 4">
    <name type="scientific">Pleomassaria siparia CBS 279.74</name>
    <dbReference type="NCBI Taxonomy" id="1314801"/>
    <lineage>
        <taxon>Eukaryota</taxon>
        <taxon>Fungi</taxon>
        <taxon>Dikarya</taxon>
        <taxon>Ascomycota</taxon>
        <taxon>Pezizomycotina</taxon>
        <taxon>Dothideomycetes</taxon>
        <taxon>Pleosporomycetidae</taxon>
        <taxon>Pleosporales</taxon>
        <taxon>Pleomassariaceae</taxon>
        <taxon>Pleomassaria</taxon>
    </lineage>
</organism>
<dbReference type="OrthoDB" id="5279008at2759"/>
<protein>
    <recommendedName>
        <fullName evidence="2">F-box domain-containing protein</fullName>
    </recommendedName>
</protein>
<dbReference type="InterPro" id="IPR001810">
    <property type="entry name" value="F-box_dom"/>
</dbReference>
<dbReference type="SUPFAM" id="SSF52047">
    <property type="entry name" value="RNI-like"/>
    <property type="match status" value="1"/>
</dbReference>
<dbReference type="EMBL" id="MU005765">
    <property type="protein sequence ID" value="KAF2713055.1"/>
    <property type="molecule type" value="Genomic_DNA"/>
</dbReference>
<proteinExistence type="predicted"/>
<evidence type="ECO:0000256" key="1">
    <source>
        <dbReference type="SAM" id="MobiDB-lite"/>
    </source>
</evidence>
<reference evidence="3" key="1">
    <citation type="journal article" date="2020" name="Stud. Mycol.">
        <title>101 Dothideomycetes genomes: a test case for predicting lifestyles and emergence of pathogens.</title>
        <authorList>
            <person name="Haridas S."/>
            <person name="Albert R."/>
            <person name="Binder M."/>
            <person name="Bloem J."/>
            <person name="Labutti K."/>
            <person name="Salamov A."/>
            <person name="Andreopoulos B."/>
            <person name="Baker S."/>
            <person name="Barry K."/>
            <person name="Bills G."/>
            <person name="Bluhm B."/>
            <person name="Cannon C."/>
            <person name="Castanera R."/>
            <person name="Culley D."/>
            <person name="Daum C."/>
            <person name="Ezra D."/>
            <person name="Gonzalez J."/>
            <person name="Henrissat B."/>
            <person name="Kuo A."/>
            <person name="Liang C."/>
            <person name="Lipzen A."/>
            <person name="Lutzoni F."/>
            <person name="Magnuson J."/>
            <person name="Mondo S."/>
            <person name="Nolan M."/>
            <person name="Ohm R."/>
            <person name="Pangilinan J."/>
            <person name="Park H.-J."/>
            <person name="Ramirez L."/>
            <person name="Alfaro M."/>
            <person name="Sun H."/>
            <person name="Tritt A."/>
            <person name="Yoshinaga Y."/>
            <person name="Zwiers L.-H."/>
            <person name="Turgeon B."/>
            <person name="Goodwin S."/>
            <person name="Spatafora J."/>
            <person name="Crous P."/>
            <person name="Grigoriev I."/>
        </authorList>
    </citation>
    <scope>NUCLEOTIDE SEQUENCE</scope>
    <source>
        <strain evidence="3">CBS 279.74</strain>
    </source>
</reference>
<dbReference type="AlphaFoldDB" id="A0A6G1KKH7"/>
<gene>
    <name evidence="3" type="ORF">K504DRAFT_128717</name>
</gene>
<feature type="compositionally biased region" description="Basic and acidic residues" evidence="1">
    <location>
        <begin position="338"/>
        <end position="348"/>
    </location>
</feature>
<keyword evidence="4" id="KW-1185">Reference proteome</keyword>